<keyword evidence="3" id="KW-1185">Reference proteome</keyword>
<reference evidence="2 3" key="1">
    <citation type="submission" date="2014-06" db="EMBL/GenBank/DDBJ databases">
        <title>Evolutionary Origins and Diversification of the Mycorrhizal Mutualists.</title>
        <authorList>
            <consortium name="DOE Joint Genome Institute"/>
            <consortium name="Mycorrhizal Genomics Consortium"/>
            <person name="Kohler A."/>
            <person name="Kuo A."/>
            <person name="Nagy L.G."/>
            <person name="Floudas D."/>
            <person name="Copeland A."/>
            <person name="Barry K.W."/>
            <person name="Cichocki N."/>
            <person name="Veneault-Fourrey C."/>
            <person name="LaButti K."/>
            <person name="Lindquist E.A."/>
            <person name="Lipzen A."/>
            <person name="Lundell T."/>
            <person name="Morin E."/>
            <person name="Murat C."/>
            <person name="Riley R."/>
            <person name="Ohm R."/>
            <person name="Sun H."/>
            <person name="Tunlid A."/>
            <person name="Henrissat B."/>
            <person name="Grigoriev I.V."/>
            <person name="Hibbett D.S."/>
            <person name="Martin F."/>
        </authorList>
    </citation>
    <scope>NUCLEOTIDE SEQUENCE [LARGE SCALE GENOMIC DNA]</scope>
    <source>
        <strain evidence="2 3">SS14</strain>
    </source>
</reference>
<dbReference type="Gene3D" id="2.30.30.390">
    <property type="entry name" value="Hemimethylated DNA-binding domain"/>
    <property type="match status" value="1"/>
</dbReference>
<dbReference type="PANTHER" id="PTHR48439">
    <property type="entry name" value="HEMIMETHYLATED DNA-BINDING DOMAIN-CONTAINING PROTEIN"/>
    <property type="match status" value="1"/>
</dbReference>
<protein>
    <recommendedName>
        <fullName evidence="1">Hemimethylated DNA-binding domain-containing protein</fullName>
    </recommendedName>
</protein>
<organism evidence="2 3">
    <name type="scientific">Sphaerobolus stellatus (strain SS14)</name>
    <dbReference type="NCBI Taxonomy" id="990650"/>
    <lineage>
        <taxon>Eukaryota</taxon>
        <taxon>Fungi</taxon>
        <taxon>Dikarya</taxon>
        <taxon>Basidiomycota</taxon>
        <taxon>Agaricomycotina</taxon>
        <taxon>Agaricomycetes</taxon>
        <taxon>Phallomycetidae</taxon>
        <taxon>Geastrales</taxon>
        <taxon>Sphaerobolaceae</taxon>
        <taxon>Sphaerobolus</taxon>
    </lineage>
</organism>
<dbReference type="GO" id="GO:0003677">
    <property type="term" value="F:DNA binding"/>
    <property type="evidence" value="ECO:0007669"/>
    <property type="project" value="InterPro"/>
</dbReference>
<feature type="non-terminal residue" evidence="2">
    <location>
        <position position="1"/>
    </location>
</feature>
<dbReference type="InterPro" id="IPR036623">
    <property type="entry name" value="Hemimethylated_DNA-bd_sf"/>
</dbReference>
<dbReference type="InterPro" id="IPR011722">
    <property type="entry name" value="Hemimethylated_DNA-bd_dom"/>
</dbReference>
<evidence type="ECO:0000313" key="2">
    <source>
        <dbReference type="EMBL" id="KIJ23351.1"/>
    </source>
</evidence>
<dbReference type="NCBIfam" id="TIGR02097">
    <property type="entry name" value="yccV"/>
    <property type="match status" value="1"/>
</dbReference>
<gene>
    <name evidence="2" type="ORF">M422DRAFT_56867</name>
</gene>
<sequence length="195" mass="22376">DPRFVPILFVSGIGGPLDSEVVLKHALQPALPVVARKELDAYMEKQSENESITPKKSGRGNITYYVGMLFLHRRYHYVGLIRGWDARCEASTEWINQMLVDKLNRGRHQPFYHSLTSDGYVRYVAEENIQPFSRPGLDEIQRLINANEEIGRWFDGVEVLPSGKVRFKLSPESQWIHPEDESFGKEVLTDGIFND</sequence>
<dbReference type="Proteomes" id="UP000054279">
    <property type="component" value="Unassembled WGS sequence"/>
</dbReference>
<dbReference type="SMART" id="SM00992">
    <property type="entry name" value="YccV-like"/>
    <property type="match status" value="1"/>
</dbReference>
<evidence type="ECO:0000259" key="1">
    <source>
        <dbReference type="SMART" id="SM00992"/>
    </source>
</evidence>
<feature type="non-terminal residue" evidence="2">
    <location>
        <position position="195"/>
    </location>
</feature>
<dbReference type="HOGENOM" id="CLU_1399407_0_0_1"/>
<dbReference type="AlphaFoldDB" id="A0A0C9UD43"/>
<dbReference type="InterPro" id="IPR053189">
    <property type="entry name" value="Clp_protease_adapter_ClpF"/>
</dbReference>
<name>A0A0C9UD43_SPHS4</name>
<dbReference type="PANTHER" id="PTHR48439:SF1">
    <property type="entry name" value="HEMIMETHYLATED DNA-BINDING DOMAIN-CONTAINING PROTEIN"/>
    <property type="match status" value="1"/>
</dbReference>
<evidence type="ECO:0000313" key="3">
    <source>
        <dbReference type="Proteomes" id="UP000054279"/>
    </source>
</evidence>
<feature type="domain" description="Hemimethylated DNA-binding" evidence="1">
    <location>
        <begin position="61"/>
        <end position="168"/>
    </location>
</feature>
<dbReference type="Pfam" id="PF08755">
    <property type="entry name" value="YccV-like"/>
    <property type="match status" value="1"/>
</dbReference>
<dbReference type="EMBL" id="KN837710">
    <property type="protein sequence ID" value="KIJ23351.1"/>
    <property type="molecule type" value="Genomic_DNA"/>
</dbReference>
<dbReference type="OrthoDB" id="28868at2759"/>
<accession>A0A0C9UD43</accession>
<dbReference type="SUPFAM" id="SSF141255">
    <property type="entry name" value="YccV-like"/>
    <property type="match status" value="1"/>
</dbReference>
<proteinExistence type="predicted"/>